<dbReference type="AlphaFoldDB" id="A0A7Z7K981"/>
<dbReference type="EMBL" id="UAVB01000001">
    <property type="protein sequence ID" value="SQA17691.1"/>
    <property type="molecule type" value="Genomic_DNA"/>
</dbReference>
<name>A0A7Z7K981_STRAG</name>
<dbReference type="Proteomes" id="UP000250200">
    <property type="component" value="Unassembled WGS sequence"/>
</dbReference>
<protein>
    <submittedName>
        <fullName evidence="1">Sakacin A production response regulator</fullName>
    </submittedName>
</protein>
<comment type="caution">
    <text evidence="1">The sequence shown here is derived from an EMBL/GenBank/DDBJ whole genome shotgun (WGS) entry which is preliminary data.</text>
</comment>
<evidence type="ECO:0000313" key="1">
    <source>
        <dbReference type="EMBL" id="SQA17691.1"/>
    </source>
</evidence>
<gene>
    <name evidence="1" type="ORF">NCTC8181_00642</name>
</gene>
<proteinExistence type="predicted"/>
<evidence type="ECO:0000313" key="2">
    <source>
        <dbReference type="Proteomes" id="UP000250200"/>
    </source>
</evidence>
<accession>A0A7Z7K981</accession>
<reference evidence="1 2" key="1">
    <citation type="submission" date="2018-06" db="EMBL/GenBank/DDBJ databases">
        <authorList>
            <consortium name="Pathogen Informatics"/>
            <person name="Doyle S."/>
        </authorList>
    </citation>
    <scope>NUCLEOTIDE SEQUENCE [LARGE SCALE GENOMIC DNA]</scope>
    <source>
        <strain evidence="1 2">NCTC8181</strain>
    </source>
</reference>
<sequence length="51" mass="5986">MQEIKSGKVRKVLVKYDVLLTENQSLENILQRLLEGFEQVLPYYQVCQTIS</sequence>
<organism evidence="1 2">
    <name type="scientific">Streptococcus agalactiae</name>
    <dbReference type="NCBI Taxonomy" id="1311"/>
    <lineage>
        <taxon>Bacteria</taxon>
        <taxon>Bacillati</taxon>
        <taxon>Bacillota</taxon>
        <taxon>Bacilli</taxon>
        <taxon>Lactobacillales</taxon>
        <taxon>Streptococcaceae</taxon>
        <taxon>Streptococcus</taxon>
    </lineage>
</organism>